<dbReference type="EMBL" id="LVHG01000024">
    <property type="protein sequence ID" value="OAK66465.1"/>
    <property type="molecule type" value="Genomic_DNA"/>
</dbReference>
<feature type="domain" description="HDOD" evidence="2">
    <location>
        <begin position="229"/>
        <end position="414"/>
    </location>
</feature>
<protein>
    <submittedName>
        <fullName evidence="3">Signal transduction protein</fullName>
    </submittedName>
</protein>
<dbReference type="Proteomes" id="UP000077852">
    <property type="component" value="Unassembled WGS sequence"/>
</dbReference>
<dbReference type="PANTHER" id="PTHR33525:SF4">
    <property type="entry name" value="CYCLIC DI-GMP PHOSPHODIESTERASE CDGJ"/>
    <property type="match status" value="1"/>
</dbReference>
<comment type="caution">
    <text evidence="3">The sequence shown here is derived from an EMBL/GenBank/DDBJ whole genome shotgun (WGS) entry which is preliminary data.</text>
</comment>
<dbReference type="RefSeq" id="WP_081266199.1">
    <property type="nucleotide sequence ID" value="NZ_LVHG01000024.1"/>
</dbReference>
<dbReference type="Pfam" id="PF08668">
    <property type="entry name" value="HDOD"/>
    <property type="match status" value="1"/>
</dbReference>
<accession>A0AA91IDD1</accession>
<dbReference type="Gene3D" id="1.10.3210.10">
    <property type="entry name" value="Hypothetical protein af1432"/>
    <property type="match status" value="1"/>
</dbReference>
<reference evidence="3 4" key="1">
    <citation type="submission" date="2016-03" db="EMBL/GenBank/DDBJ databases">
        <title>Genome sequence of Variovorax paradoxus KB5.</title>
        <authorList>
            <person name="Jeong H."/>
            <person name="Hong C.E."/>
            <person name="Jo S.H."/>
            <person name="Park J.M."/>
        </authorList>
    </citation>
    <scope>NUCLEOTIDE SEQUENCE [LARGE SCALE GENOMIC DNA]</scope>
    <source>
        <strain evidence="3 4">KB5</strain>
    </source>
</reference>
<dbReference type="AlphaFoldDB" id="A0AA91IDD1"/>
<dbReference type="SUPFAM" id="SSF109604">
    <property type="entry name" value="HD-domain/PDEase-like"/>
    <property type="match status" value="1"/>
</dbReference>
<dbReference type="InterPro" id="IPR014408">
    <property type="entry name" value="dGMP_Pdiesterase_EAL/HD-GYP"/>
</dbReference>
<organism evidence="3 4">
    <name type="scientific">Variovorax paradoxus</name>
    <dbReference type="NCBI Taxonomy" id="34073"/>
    <lineage>
        <taxon>Bacteria</taxon>
        <taxon>Pseudomonadati</taxon>
        <taxon>Pseudomonadota</taxon>
        <taxon>Betaproteobacteria</taxon>
        <taxon>Burkholderiales</taxon>
        <taxon>Comamonadaceae</taxon>
        <taxon>Variovorax</taxon>
    </lineage>
</organism>
<feature type="region of interest" description="Disordered" evidence="1">
    <location>
        <begin position="1"/>
        <end position="25"/>
    </location>
</feature>
<sequence length="435" mass="47198">MRFDFFRRSGSGGADGADGTEAARGQDAAANGHVAYAMLLDAQRRVTGYRLAWRPAGEQAAAQAGSGVKALMDTAALHLNPEDGGWQLGAMLLFVDVSVDALFQSELQSLPAQSVVLCMDKEDLMDAELRSILLFLREQGFGFMLRGAAALPEDPELRAIVTHFEVDALDAETVVRVRQETQQGNPPVELVAPRVNTWKEFDACAARRVNVFIDGAFRNPPVRDVDDALQPESLLIVQLMQMIQRNEDVRVIEAALKHDAALTYRLLRYINSPSVGMAVEIHSLRHAVAMLGYSPLYRWLSLLLATSNKASSPFMMKKAIVRGRFVELMGQGMLPPSESDNLFVAGMFSLLDQLLGVSMEGVLRKVQLTESVQQAILSRGGLYGPFVALAESCELDDGQAPRLAEALFLSAAQVNAAQLSALVWSQDASPAAAGP</sequence>
<dbReference type="PROSITE" id="PS51833">
    <property type="entry name" value="HDOD"/>
    <property type="match status" value="1"/>
</dbReference>
<evidence type="ECO:0000313" key="3">
    <source>
        <dbReference type="EMBL" id="OAK66465.1"/>
    </source>
</evidence>
<evidence type="ECO:0000256" key="1">
    <source>
        <dbReference type="SAM" id="MobiDB-lite"/>
    </source>
</evidence>
<name>A0AA91IDD1_VARPD</name>
<dbReference type="InterPro" id="IPR013976">
    <property type="entry name" value="HDOD"/>
</dbReference>
<evidence type="ECO:0000259" key="2">
    <source>
        <dbReference type="PROSITE" id="PS51833"/>
    </source>
</evidence>
<gene>
    <name evidence="3" type="ORF">A3K87_07250</name>
</gene>
<dbReference type="PIRSF" id="PIRSF003180">
    <property type="entry name" value="DiGMPpdiest_YuxH"/>
    <property type="match status" value="1"/>
</dbReference>
<dbReference type="InterPro" id="IPR052340">
    <property type="entry name" value="RNase_Y/CdgJ"/>
</dbReference>
<dbReference type="PANTHER" id="PTHR33525">
    <property type="match status" value="1"/>
</dbReference>
<proteinExistence type="predicted"/>
<evidence type="ECO:0000313" key="4">
    <source>
        <dbReference type="Proteomes" id="UP000077852"/>
    </source>
</evidence>